<evidence type="ECO:0000313" key="1">
    <source>
        <dbReference type="EMBL" id="DAD95512.1"/>
    </source>
</evidence>
<protein>
    <submittedName>
        <fullName evidence="1">Uncharacterized protein</fullName>
    </submittedName>
</protein>
<name>A0A8S5NMQ4_9CAUD</name>
<reference evidence="1" key="1">
    <citation type="journal article" date="2021" name="Proc. Natl. Acad. Sci. U.S.A.">
        <title>A Catalog of Tens of Thousands of Viruses from Human Metagenomes Reveals Hidden Associations with Chronic Diseases.</title>
        <authorList>
            <person name="Tisza M.J."/>
            <person name="Buck C.B."/>
        </authorList>
    </citation>
    <scope>NUCLEOTIDE SEQUENCE</scope>
    <source>
        <strain evidence="1">CtFbs2</strain>
    </source>
</reference>
<sequence>MTHLRAFLMQSCLFAVSNSLRQISFHAPRLVALKRQ</sequence>
<accession>A0A8S5NMQ4</accession>
<dbReference type="EMBL" id="BK015193">
    <property type="protein sequence ID" value="DAD95512.1"/>
    <property type="molecule type" value="Genomic_DNA"/>
</dbReference>
<proteinExistence type="predicted"/>
<organism evidence="1">
    <name type="scientific">Siphoviridae sp. ctFbs2</name>
    <dbReference type="NCBI Taxonomy" id="2826213"/>
    <lineage>
        <taxon>Viruses</taxon>
        <taxon>Duplodnaviria</taxon>
        <taxon>Heunggongvirae</taxon>
        <taxon>Uroviricota</taxon>
        <taxon>Caudoviricetes</taxon>
    </lineage>
</organism>